<dbReference type="AlphaFoldDB" id="A0A6A0A0L6"/>
<comment type="caution">
    <text evidence="1">The sequence shown here is derived from an EMBL/GenBank/DDBJ whole genome shotgun (WGS) entry which is preliminary data.</text>
</comment>
<sequence>MTSIDLWTADPLIVGFFTLFNSAISREAQLCKAEIAVCCPVSLVARVANFPRTHVAGRPAGGAANPAHGLARATPGLKLYLQARLGKRDMPSFPHPYKGQDVQVEGALVKLDRCVICKVSKGFWPKRED</sequence>
<dbReference type="Proteomes" id="UP000485058">
    <property type="component" value="Unassembled WGS sequence"/>
</dbReference>
<accession>A0A6A0A0L6</accession>
<evidence type="ECO:0000313" key="2">
    <source>
        <dbReference type="Proteomes" id="UP000485058"/>
    </source>
</evidence>
<proteinExistence type="predicted"/>
<protein>
    <submittedName>
        <fullName evidence="1">Uncharacterized protein</fullName>
    </submittedName>
</protein>
<dbReference type="EMBL" id="BLLF01002009">
    <property type="protein sequence ID" value="GFH22292.1"/>
    <property type="molecule type" value="Genomic_DNA"/>
</dbReference>
<organism evidence="1 2">
    <name type="scientific">Haematococcus lacustris</name>
    <name type="common">Green alga</name>
    <name type="synonym">Haematococcus pluvialis</name>
    <dbReference type="NCBI Taxonomy" id="44745"/>
    <lineage>
        <taxon>Eukaryota</taxon>
        <taxon>Viridiplantae</taxon>
        <taxon>Chlorophyta</taxon>
        <taxon>core chlorophytes</taxon>
        <taxon>Chlorophyceae</taxon>
        <taxon>CS clade</taxon>
        <taxon>Chlamydomonadales</taxon>
        <taxon>Haematococcaceae</taxon>
        <taxon>Haematococcus</taxon>
    </lineage>
</organism>
<gene>
    <name evidence="1" type="ORF">HaLaN_19739</name>
</gene>
<reference evidence="1 2" key="1">
    <citation type="submission" date="2020-02" db="EMBL/GenBank/DDBJ databases">
        <title>Draft genome sequence of Haematococcus lacustris strain NIES-144.</title>
        <authorList>
            <person name="Morimoto D."/>
            <person name="Nakagawa S."/>
            <person name="Yoshida T."/>
            <person name="Sawayama S."/>
        </authorList>
    </citation>
    <scope>NUCLEOTIDE SEQUENCE [LARGE SCALE GENOMIC DNA]</scope>
    <source>
        <strain evidence="1 2">NIES-144</strain>
    </source>
</reference>
<name>A0A6A0A0L6_HAELA</name>
<keyword evidence="2" id="KW-1185">Reference proteome</keyword>
<evidence type="ECO:0000313" key="1">
    <source>
        <dbReference type="EMBL" id="GFH22292.1"/>
    </source>
</evidence>